<comment type="caution">
    <text evidence="2">The sequence shown here is derived from an EMBL/GenBank/DDBJ whole genome shotgun (WGS) entry which is preliminary data.</text>
</comment>
<keyword evidence="1" id="KW-0732">Signal</keyword>
<dbReference type="RefSeq" id="WP_024996216.1">
    <property type="nucleotide sequence ID" value="NZ_ATZI01000001.1"/>
</dbReference>
<dbReference type="SUPFAM" id="SSF51126">
    <property type="entry name" value="Pectin lyase-like"/>
    <property type="match status" value="1"/>
</dbReference>
<dbReference type="InterPro" id="IPR012334">
    <property type="entry name" value="Pectin_lyas_fold"/>
</dbReference>
<keyword evidence="3" id="KW-1185">Reference proteome</keyword>
<dbReference type="STRING" id="1121097.GCA_000428125_00839"/>
<reference evidence="2 3" key="1">
    <citation type="journal article" date="2015" name="Microbes Environ.">
        <title>Distribution and evolution of nitrogen fixation genes in the phylum bacteroidetes.</title>
        <authorList>
            <person name="Inoue J."/>
            <person name="Oshima K."/>
            <person name="Suda W."/>
            <person name="Sakamoto M."/>
            <person name="Iino T."/>
            <person name="Noda S."/>
            <person name="Hongoh Y."/>
            <person name="Hattori M."/>
            <person name="Ohkuma M."/>
        </authorList>
    </citation>
    <scope>NUCLEOTIDE SEQUENCE [LARGE SCALE GENOMIC DNA]</scope>
    <source>
        <strain evidence="2 3">JCM 15093</strain>
    </source>
</reference>
<sequence>MKNILFSLILLFLAHSMLAKDVDGYLPLDKKNPVAFGGDYIRYQGKKIMLNERTFFVDGRLTKEITDKYPYAFSSFQAAVRQLKDGTPDAPMTIYLAPYVYWIDNPDDEAVRVPAGGGIPYGMEVKCNGLRLVGLTNKPQQVVLASNRGQTQGAVGNFTMFHFIGNDLSVENLTMGNYCNIDLVYPLMPELNRTRRADAIVQAQLAICEGDRIMARGVHFVSRLNSCPLVGGKRVLFDDCYFECTDDALCGTGVHVNCKLKLFSSKPFYATQGTGAVFLNCDFEVITRERQFFTKVGSAVTMVDCRLHTVQSPLYVGWTQDPTPDLKCYQYNVSLNEKPLFINRLKPANTVDMTGKRVLDAYRLVHKGAVVYNTYNLLRGADEWDPMKNKKTIEMIGKATGKKYTAVATMLTVSPRRCELESGVSTQLLQAQVLLFGNLPTNAETVHWSLSPEDAQIARLKVKEDGSCEVSGHNDNDEAKTILVNASTESGLQGTAAIRILPRYLEAPAFTNLPRIEWEEKGVLAVRYELDLAGRADESLITWYRCTDAKGSNAIPVAVSRLNKPEQTYRLSSGDVGYYLMASVAPKHLRCHAGQTESVVCAQVIRTTDVSGRDFMTDFRNFPTNYQPKIIPGFWTVDGFKPADTAAFDWQPDPAGSWMYGSGVDGASGNWGLLQAAKGARLLYTPVADKCAGMVVSLQIDPCKTAGQGFGSATGQYLDLYIQFDTRTLTGYGLRIVRTTKYDKAVEFILMKFVDGVATPLAEPVASSCYRSTCSIRLAVEGNKLTAHAESNARTADVTDHRILPIVDVSAVVEPLSFAGMGIQHTGSVGASASLLKEMKVEWK</sequence>
<organism evidence="2 3">
    <name type="scientific">Bacteroides graminisolvens DSM 19988 = JCM 15093</name>
    <dbReference type="NCBI Taxonomy" id="1121097"/>
    <lineage>
        <taxon>Bacteria</taxon>
        <taxon>Pseudomonadati</taxon>
        <taxon>Bacteroidota</taxon>
        <taxon>Bacteroidia</taxon>
        <taxon>Bacteroidales</taxon>
        <taxon>Bacteroidaceae</taxon>
        <taxon>Bacteroides</taxon>
    </lineage>
</organism>
<name>A0A069D051_9BACE</name>
<gene>
    <name evidence="2" type="ORF">JCM15093_1419</name>
</gene>
<feature type="chain" id="PRO_5001662675" evidence="1">
    <location>
        <begin position="20"/>
        <end position="844"/>
    </location>
</feature>
<dbReference type="eggNOG" id="COG4677">
    <property type="taxonomic scope" value="Bacteria"/>
</dbReference>
<dbReference type="Gene3D" id="2.160.20.10">
    <property type="entry name" value="Single-stranded right-handed beta-helix, Pectin lyase-like"/>
    <property type="match status" value="1"/>
</dbReference>
<dbReference type="Proteomes" id="UP000027601">
    <property type="component" value="Unassembled WGS sequence"/>
</dbReference>
<dbReference type="InterPro" id="IPR011050">
    <property type="entry name" value="Pectin_lyase_fold/virulence"/>
</dbReference>
<evidence type="ECO:0000256" key="1">
    <source>
        <dbReference type="SAM" id="SignalP"/>
    </source>
</evidence>
<dbReference type="AlphaFoldDB" id="A0A069D051"/>
<dbReference type="OrthoDB" id="1021116at2"/>
<dbReference type="EMBL" id="BAJS01000006">
    <property type="protein sequence ID" value="GAK36263.1"/>
    <property type="molecule type" value="Genomic_DNA"/>
</dbReference>
<dbReference type="eggNOG" id="COG1652">
    <property type="taxonomic scope" value="Bacteria"/>
</dbReference>
<protein>
    <submittedName>
        <fullName evidence="2">Uncharacterized protein</fullName>
    </submittedName>
</protein>
<evidence type="ECO:0000313" key="3">
    <source>
        <dbReference type="Proteomes" id="UP000027601"/>
    </source>
</evidence>
<proteinExistence type="predicted"/>
<accession>A0A069D051</accession>
<feature type="signal peptide" evidence="1">
    <location>
        <begin position="1"/>
        <end position="19"/>
    </location>
</feature>
<evidence type="ECO:0000313" key="2">
    <source>
        <dbReference type="EMBL" id="GAK36263.1"/>
    </source>
</evidence>